<comment type="caution">
    <text evidence="1">The sequence shown here is derived from an EMBL/GenBank/DDBJ whole genome shotgun (WGS) entry which is preliminary data.</text>
</comment>
<organism evidence="1 2">
    <name type="scientific">Allacma fusca</name>
    <dbReference type="NCBI Taxonomy" id="39272"/>
    <lineage>
        <taxon>Eukaryota</taxon>
        <taxon>Metazoa</taxon>
        <taxon>Ecdysozoa</taxon>
        <taxon>Arthropoda</taxon>
        <taxon>Hexapoda</taxon>
        <taxon>Collembola</taxon>
        <taxon>Symphypleona</taxon>
        <taxon>Sminthuridae</taxon>
        <taxon>Allacma</taxon>
    </lineage>
</organism>
<proteinExistence type="predicted"/>
<dbReference type="EMBL" id="CAJVCH010570198">
    <property type="protein sequence ID" value="CAG7834336.1"/>
    <property type="molecule type" value="Genomic_DNA"/>
</dbReference>
<dbReference type="Proteomes" id="UP000708208">
    <property type="component" value="Unassembled WGS sequence"/>
</dbReference>
<gene>
    <name evidence="1" type="ORF">AFUS01_LOCUS43852</name>
</gene>
<evidence type="ECO:0000313" key="2">
    <source>
        <dbReference type="Proteomes" id="UP000708208"/>
    </source>
</evidence>
<protein>
    <submittedName>
        <fullName evidence="1">Uncharacterized protein</fullName>
    </submittedName>
</protein>
<evidence type="ECO:0000313" key="1">
    <source>
        <dbReference type="EMBL" id="CAG7834336.1"/>
    </source>
</evidence>
<accession>A0A8J2M7C3</accession>
<reference evidence="1" key="1">
    <citation type="submission" date="2021-06" db="EMBL/GenBank/DDBJ databases">
        <authorList>
            <person name="Hodson N. C."/>
            <person name="Mongue J. A."/>
            <person name="Jaron S. K."/>
        </authorList>
    </citation>
    <scope>NUCLEOTIDE SEQUENCE</scope>
</reference>
<sequence>GKNKPIFKILGFCAYTGGLNPLVQPKSNKFCD</sequence>
<feature type="non-terminal residue" evidence="1">
    <location>
        <position position="1"/>
    </location>
</feature>
<name>A0A8J2M7C3_9HEXA</name>
<keyword evidence="2" id="KW-1185">Reference proteome</keyword>
<dbReference type="AlphaFoldDB" id="A0A8J2M7C3"/>